<protein>
    <submittedName>
        <fullName evidence="4">Glucose 1-dehydrogenase</fullName>
        <ecNumber evidence="4">1.1.1.47</ecNumber>
    </submittedName>
</protein>
<dbReference type="PRINTS" id="PR00081">
    <property type="entry name" value="GDHRDH"/>
</dbReference>
<dbReference type="PANTHER" id="PTHR42760:SF133">
    <property type="entry name" value="3-OXOACYL-[ACYL-CARRIER-PROTEIN] REDUCTASE"/>
    <property type="match status" value="1"/>
</dbReference>
<dbReference type="EMBL" id="RZUL01000004">
    <property type="protein sequence ID" value="RVT40239.1"/>
    <property type="molecule type" value="Genomic_DNA"/>
</dbReference>
<dbReference type="OrthoDB" id="5457012at2"/>
<dbReference type="GO" id="GO:0047936">
    <property type="term" value="F:glucose 1-dehydrogenase [NAD(P)+] activity"/>
    <property type="evidence" value="ECO:0007669"/>
    <property type="project" value="UniProtKB-EC"/>
</dbReference>
<accession>A0A437J5L4</accession>
<comment type="similarity">
    <text evidence="1">Belongs to the short-chain dehydrogenases/reductases (SDR) family.</text>
</comment>
<gene>
    <name evidence="4" type="ORF">ENE74_12965</name>
</gene>
<comment type="catalytic activity">
    <reaction evidence="3">
        <text>2,5-dichlorocyclohexa-2,5-dien-1,4-diol + NAD(+) = 2,5-dichlorohydroquinone + NADH + H(+)</text>
        <dbReference type="Rhea" id="RHEA:15741"/>
        <dbReference type="ChEBI" id="CHEBI:15378"/>
        <dbReference type="ChEBI" id="CHEBI:27545"/>
        <dbReference type="ChEBI" id="CHEBI:28975"/>
        <dbReference type="ChEBI" id="CHEBI:57540"/>
        <dbReference type="ChEBI" id="CHEBI:57945"/>
    </reaction>
</comment>
<dbReference type="FunFam" id="3.40.50.720:FF:000084">
    <property type="entry name" value="Short-chain dehydrogenase reductase"/>
    <property type="match status" value="1"/>
</dbReference>
<dbReference type="SUPFAM" id="SSF51735">
    <property type="entry name" value="NAD(P)-binding Rossmann-fold domains"/>
    <property type="match status" value="1"/>
</dbReference>
<dbReference type="InterPro" id="IPR020904">
    <property type="entry name" value="Sc_DH/Rdtase_CS"/>
</dbReference>
<dbReference type="RefSeq" id="WP_127691339.1">
    <property type="nucleotide sequence ID" value="NZ_RZUL01000004.1"/>
</dbReference>
<evidence type="ECO:0000256" key="2">
    <source>
        <dbReference type="ARBA" id="ARBA00023002"/>
    </source>
</evidence>
<dbReference type="Gene3D" id="3.40.50.720">
    <property type="entry name" value="NAD(P)-binding Rossmann-like Domain"/>
    <property type="match status" value="1"/>
</dbReference>
<dbReference type="Proteomes" id="UP000282977">
    <property type="component" value="Unassembled WGS sequence"/>
</dbReference>
<dbReference type="PROSITE" id="PS00061">
    <property type="entry name" value="ADH_SHORT"/>
    <property type="match status" value="1"/>
</dbReference>
<evidence type="ECO:0000313" key="4">
    <source>
        <dbReference type="EMBL" id="RVT40239.1"/>
    </source>
</evidence>
<dbReference type="Pfam" id="PF13561">
    <property type="entry name" value="adh_short_C2"/>
    <property type="match status" value="1"/>
</dbReference>
<dbReference type="PANTHER" id="PTHR42760">
    <property type="entry name" value="SHORT-CHAIN DEHYDROGENASES/REDUCTASES FAMILY MEMBER"/>
    <property type="match status" value="1"/>
</dbReference>
<reference evidence="4 5" key="1">
    <citation type="submission" date="2019-01" db="EMBL/GenBank/DDBJ databases">
        <authorList>
            <person name="Chen W.-M."/>
        </authorList>
    </citation>
    <scope>NUCLEOTIDE SEQUENCE [LARGE SCALE GENOMIC DNA]</scope>
    <source>
        <strain evidence="4 5">TLA-22</strain>
    </source>
</reference>
<dbReference type="InterPro" id="IPR002347">
    <property type="entry name" value="SDR_fam"/>
</dbReference>
<dbReference type="EC" id="1.1.1.47" evidence="4"/>
<evidence type="ECO:0000256" key="1">
    <source>
        <dbReference type="ARBA" id="ARBA00006484"/>
    </source>
</evidence>
<dbReference type="PRINTS" id="PR00080">
    <property type="entry name" value="SDRFAMILY"/>
</dbReference>
<proteinExistence type="inferred from homology"/>
<comment type="caution">
    <text evidence="4">The sequence shown here is derived from an EMBL/GenBank/DDBJ whole genome shotgun (WGS) entry which is preliminary data.</text>
</comment>
<keyword evidence="5" id="KW-1185">Reference proteome</keyword>
<dbReference type="AlphaFoldDB" id="A0A437J5L4"/>
<name>A0A437J5L4_9SPHN</name>
<keyword evidence="2 4" id="KW-0560">Oxidoreductase</keyword>
<evidence type="ECO:0000313" key="5">
    <source>
        <dbReference type="Proteomes" id="UP000282977"/>
    </source>
</evidence>
<sequence length="264" mass="26957">MTILTPASPLPPFPDRLAGRIALVTGGASGLGAAIATRLAGEGAVVWVADIDWPGAQAHAATLPNGRAIALDVTAKAAWRAAIAAVEEANGRLDVLVNNAGITTMGNIETLDVDAFRHELEIDVIGVFLGCQSALPLMKATGGSIINMASASGLKADPGLVGYNAAKAAVTLMTKSIALHCARERYAIRVNSVHPGAIHTPIIDKVLAQVPDPQATLAGFLSVHPIGHLGHPDDIAAIVAYLASDESRFATGAAFSIDGGMTAL</sequence>
<dbReference type="InterPro" id="IPR036291">
    <property type="entry name" value="NAD(P)-bd_dom_sf"/>
</dbReference>
<evidence type="ECO:0000256" key="3">
    <source>
        <dbReference type="ARBA" id="ARBA00051383"/>
    </source>
</evidence>
<dbReference type="GO" id="GO:0018502">
    <property type="term" value="F:2,5-dichloro-2,5-cyclohexadiene-1,4-diol dehydrogenase activity"/>
    <property type="evidence" value="ECO:0007669"/>
    <property type="project" value="RHEA"/>
</dbReference>
<dbReference type="NCBIfam" id="NF005559">
    <property type="entry name" value="PRK07231.1"/>
    <property type="match status" value="1"/>
</dbReference>
<organism evidence="4 5">
    <name type="scientific">Sphingobium algorifonticola</name>
    <dbReference type="NCBI Taxonomy" id="2008318"/>
    <lineage>
        <taxon>Bacteria</taxon>
        <taxon>Pseudomonadati</taxon>
        <taxon>Pseudomonadota</taxon>
        <taxon>Alphaproteobacteria</taxon>
        <taxon>Sphingomonadales</taxon>
        <taxon>Sphingomonadaceae</taxon>
        <taxon>Sphingobium</taxon>
    </lineage>
</organism>